<dbReference type="GO" id="GO:0006508">
    <property type="term" value="P:proteolysis"/>
    <property type="evidence" value="ECO:0007669"/>
    <property type="project" value="InterPro"/>
</dbReference>
<comment type="caution">
    <text evidence="5">The sequence shown here is derived from an EMBL/GenBank/DDBJ whole genome shotgun (WGS) entry which is preliminary data.</text>
</comment>
<dbReference type="GO" id="GO:0008236">
    <property type="term" value="F:serine-type peptidase activity"/>
    <property type="evidence" value="ECO:0007669"/>
    <property type="project" value="InterPro"/>
</dbReference>
<dbReference type="STRING" id="1672749.BJF92_11585"/>
<feature type="signal peptide" evidence="3">
    <location>
        <begin position="1"/>
        <end position="34"/>
    </location>
</feature>
<name>A0A1Q9ANG2_9HYPH</name>
<dbReference type="EMBL" id="MKIO01000021">
    <property type="protein sequence ID" value="OLP56933.1"/>
    <property type="molecule type" value="Genomic_DNA"/>
</dbReference>
<dbReference type="InterPro" id="IPR001375">
    <property type="entry name" value="Peptidase_S9_cat"/>
</dbReference>
<dbReference type="SUPFAM" id="SSF53474">
    <property type="entry name" value="alpha/beta-Hydrolases"/>
    <property type="match status" value="1"/>
</dbReference>
<dbReference type="Proteomes" id="UP000186143">
    <property type="component" value="Unassembled WGS sequence"/>
</dbReference>
<accession>A0A1Q9ANG2</accession>
<evidence type="ECO:0000256" key="2">
    <source>
        <dbReference type="SAM" id="MobiDB-lite"/>
    </source>
</evidence>
<keyword evidence="3" id="KW-0732">Signal</keyword>
<evidence type="ECO:0000256" key="1">
    <source>
        <dbReference type="ARBA" id="ARBA00022801"/>
    </source>
</evidence>
<protein>
    <recommendedName>
        <fullName evidence="4">Peptidase S9 prolyl oligopeptidase catalytic domain-containing protein</fullName>
    </recommendedName>
</protein>
<feature type="region of interest" description="Disordered" evidence="2">
    <location>
        <begin position="76"/>
        <end position="96"/>
    </location>
</feature>
<gene>
    <name evidence="5" type="ORF">BJF92_11585</name>
</gene>
<feature type="domain" description="Peptidase S9 prolyl oligopeptidase catalytic" evidence="4">
    <location>
        <begin position="171"/>
        <end position="276"/>
    </location>
</feature>
<dbReference type="GO" id="GO:0052689">
    <property type="term" value="F:carboxylic ester hydrolase activity"/>
    <property type="evidence" value="ECO:0007669"/>
    <property type="project" value="UniProtKB-ARBA"/>
</dbReference>
<keyword evidence="1" id="KW-0378">Hydrolase</keyword>
<dbReference type="PANTHER" id="PTHR22946:SF9">
    <property type="entry name" value="POLYKETIDE TRANSFERASE AF380"/>
    <property type="match status" value="1"/>
</dbReference>
<feature type="chain" id="PRO_5011982797" description="Peptidase S9 prolyl oligopeptidase catalytic domain-containing protein" evidence="3">
    <location>
        <begin position="35"/>
        <end position="322"/>
    </location>
</feature>
<dbReference type="InterPro" id="IPR050261">
    <property type="entry name" value="FrsA_esterase"/>
</dbReference>
<dbReference type="PANTHER" id="PTHR22946">
    <property type="entry name" value="DIENELACTONE HYDROLASE DOMAIN-CONTAINING PROTEIN-RELATED"/>
    <property type="match status" value="1"/>
</dbReference>
<reference evidence="5 6" key="1">
    <citation type="submission" date="2016-09" db="EMBL/GenBank/DDBJ databases">
        <title>Rhizobium sp. nov., a novel species isolated from the rice rhizosphere.</title>
        <authorList>
            <person name="Zhao J."/>
            <person name="Zhang X."/>
        </authorList>
    </citation>
    <scope>NUCLEOTIDE SEQUENCE [LARGE SCALE GENOMIC DNA]</scope>
    <source>
        <strain evidence="5 6">MH17</strain>
    </source>
</reference>
<dbReference type="InterPro" id="IPR029058">
    <property type="entry name" value="AB_hydrolase_fold"/>
</dbReference>
<dbReference type="Gene3D" id="3.40.50.1820">
    <property type="entry name" value="alpha/beta hydrolase"/>
    <property type="match status" value="1"/>
</dbReference>
<dbReference type="AlphaFoldDB" id="A0A1Q9ANG2"/>
<proteinExistence type="predicted"/>
<evidence type="ECO:0000313" key="5">
    <source>
        <dbReference type="EMBL" id="OLP56933.1"/>
    </source>
</evidence>
<dbReference type="PROSITE" id="PS51318">
    <property type="entry name" value="TAT"/>
    <property type="match status" value="1"/>
</dbReference>
<dbReference type="Pfam" id="PF00326">
    <property type="entry name" value="Peptidase_S9"/>
    <property type="match status" value="1"/>
</dbReference>
<evidence type="ECO:0000313" key="6">
    <source>
        <dbReference type="Proteomes" id="UP000186143"/>
    </source>
</evidence>
<evidence type="ECO:0000259" key="4">
    <source>
        <dbReference type="Pfam" id="PF00326"/>
    </source>
</evidence>
<evidence type="ECO:0000256" key="3">
    <source>
        <dbReference type="SAM" id="SignalP"/>
    </source>
</evidence>
<sequence length="322" mass="33976">MGKRAGEDAGPTRRALLRAAGSAALLPLAAPALATSPAASSAAAPAPGAAVLGPAEPPLIHEDYAIARRSFHTKLLRKGPAPDKGDPLTPPPGAEAIGYRSGGLSLTAWVSPGHDDAKNRRPGILVLHGGNALWHGHWDLTTAYHKAGYIALMPALRAENGQDGAFSGFYDELSDVLAAAERLRGLPGVDPDRIYLAGHSIGGTLTLMAAQASPMFRAAASFSPNPDGRVFFRRFPEDIRFDTSDPREYDMRSPICFAVSFKCPVLMLHGTAETRTDSIIRMTAARARAKGLDVRRGVIEGGHMSALDGEIPESLGFFKGLA</sequence>
<dbReference type="InterPro" id="IPR006311">
    <property type="entry name" value="TAT_signal"/>
</dbReference>
<organism evidence="5 6">
    <name type="scientific">Xaviernesmea rhizosphaerae</name>
    <dbReference type="NCBI Taxonomy" id="1672749"/>
    <lineage>
        <taxon>Bacteria</taxon>
        <taxon>Pseudomonadati</taxon>
        <taxon>Pseudomonadota</taxon>
        <taxon>Alphaproteobacteria</taxon>
        <taxon>Hyphomicrobiales</taxon>
        <taxon>Rhizobiaceae</taxon>
        <taxon>Rhizobium/Agrobacterium group</taxon>
        <taxon>Xaviernesmea</taxon>
    </lineage>
</organism>